<dbReference type="RefSeq" id="WP_154155240.1">
    <property type="nucleotide sequence ID" value="NZ_SZWE01000003.1"/>
</dbReference>
<evidence type="ECO:0000313" key="1">
    <source>
        <dbReference type="EMBL" id="MRU17107.1"/>
    </source>
</evidence>
<proteinExistence type="predicted"/>
<name>A0A844CQG6_9RHOB</name>
<reference evidence="1 2" key="1">
    <citation type="submission" date="2019-05" db="EMBL/GenBank/DDBJ databases">
        <title>Roseovarius bejariae sp. nov., a moderately halophylic bacterium isolated from a saline soil in Rambla Salada (Murcia).</title>
        <authorList>
            <person name="Castro D.J."/>
            <person name="Gomez-Altuve A."/>
            <person name="Reina J.C."/>
            <person name="Rodriguez M."/>
            <person name="Sampedro I."/>
            <person name="Llamas I."/>
            <person name="Martinez-Checa F."/>
        </authorList>
    </citation>
    <scope>NUCLEOTIDE SEQUENCE [LARGE SCALE GENOMIC DNA]</scope>
    <source>
        <strain evidence="1 2">A21</strain>
    </source>
</reference>
<protein>
    <submittedName>
        <fullName evidence="1">Uncharacterized protein</fullName>
    </submittedName>
</protein>
<keyword evidence="2" id="KW-1185">Reference proteome</keyword>
<evidence type="ECO:0000313" key="2">
    <source>
        <dbReference type="Proteomes" id="UP000564704"/>
    </source>
</evidence>
<dbReference type="AlphaFoldDB" id="A0A844CQG6"/>
<comment type="caution">
    <text evidence="1">The sequence shown here is derived from an EMBL/GenBank/DDBJ whole genome shotgun (WGS) entry which is preliminary data.</text>
</comment>
<organism evidence="1 2">
    <name type="scientific">Roseovarius bejariae</name>
    <dbReference type="NCBI Taxonomy" id="2576383"/>
    <lineage>
        <taxon>Bacteria</taxon>
        <taxon>Pseudomonadati</taxon>
        <taxon>Pseudomonadota</taxon>
        <taxon>Alphaproteobacteria</taxon>
        <taxon>Rhodobacterales</taxon>
        <taxon>Roseobacteraceae</taxon>
        <taxon>Roseovarius</taxon>
    </lineage>
</organism>
<gene>
    <name evidence="1" type="ORF">FDP25_16830</name>
</gene>
<sequence>MTDANRVIDAKAGELETVDQAVMGQVVGVAQAIGDMRKALDALDGLLDDRQFEKAAAAGYQDIAAAFIFLQRTLGGLHSAELDRHTFISSVAKELQCAYEDAEPFVAARLQCLKPKPELTEEELAAAKARFKETLDSVSSKAGKERG</sequence>
<dbReference type="EMBL" id="SZWE01000003">
    <property type="protein sequence ID" value="MRU17107.1"/>
    <property type="molecule type" value="Genomic_DNA"/>
</dbReference>
<dbReference type="OrthoDB" id="5570493at2"/>
<dbReference type="Proteomes" id="UP000564704">
    <property type="component" value="Unassembled WGS sequence"/>
</dbReference>
<accession>A0A844CQG6</accession>